<feature type="transmembrane region" description="Helical" evidence="1">
    <location>
        <begin position="72"/>
        <end position="90"/>
    </location>
</feature>
<protein>
    <submittedName>
        <fullName evidence="2">Uncharacterized protein</fullName>
    </submittedName>
</protein>
<dbReference type="Proteomes" id="UP000214588">
    <property type="component" value="Unassembled WGS sequence"/>
</dbReference>
<feature type="non-terminal residue" evidence="2">
    <location>
        <position position="1"/>
    </location>
</feature>
<dbReference type="EMBL" id="NIQC01000048">
    <property type="protein sequence ID" value="OWZ82704.1"/>
    <property type="molecule type" value="Genomic_DNA"/>
</dbReference>
<reference evidence="2 3" key="1">
    <citation type="submission" date="2017-06" db="EMBL/GenBank/DDBJ databases">
        <title>Draft Genome Sequence of Natranaerobius trueperi halophilic, alkalithermophilic bacteria from soda lakes.</title>
        <authorList>
            <person name="Zhao B."/>
        </authorList>
    </citation>
    <scope>NUCLEOTIDE SEQUENCE [LARGE SCALE GENOMIC DNA]</scope>
    <source>
        <strain evidence="2 3">DSM 18760</strain>
    </source>
</reference>
<name>A0A226BWM6_9FIRM</name>
<comment type="caution">
    <text evidence="2">The sequence shown here is derived from an EMBL/GenBank/DDBJ whole genome shotgun (WGS) entry which is preliminary data.</text>
</comment>
<gene>
    <name evidence="2" type="ORF">CDO51_12600</name>
</gene>
<dbReference type="AlphaFoldDB" id="A0A226BWM6"/>
<feature type="transmembrane region" description="Helical" evidence="1">
    <location>
        <begin position="48"/>
        <end position="66"/>
    </location>
</feature>
<keyword evidence="1" id="KW-0812">Transmembrane</keyword>
<keyword evidence="1" id="KW-0472">Membrane</keyword>
<evidence type="ECO:0000313" key="2">
    <source>
        <dbReference type="EMBL" id="OWZ82704.1"/>
    </source>
</evidence>
<keyword evidence="3" id="KW-1185">Reference proteome</keyword>
<evidence type="ECO:0000313" key="3">
    <source>
        <dbReference type="Proteomes" id="UP000214588"/>
    </source>
</evidence>
<feature type="transmembrane region" description="Helical" evidence="1">
    <location>
        <begin position="20"/>
        <end position="41"/>
    </location>
</feature>
<proteinExistence type="predicted"/>
<sequence length="164" mass="19158">LSLRFSYLFLGCDMKIPPTLVSWGNYDTILAVLLCGDSLTLTVFPVKIKFLAIITGVYLGSVVLFSPLVHKLTVIIALTNFLLFFAEYFFKTAKTRKQVISRRREFQAKSTRKGPMHRCYICGKTEEDDPKLEFRYCSKCDRDYEYCIEHLKNHEHVKKENRQE</sequence>
<accession>A0A226BWM6</accession>
<evidence type="ECO:0000256" key="1">
    <source>
        <dbReference type="SAM" id="Phobius"/>
    </source>
</evidence>
<keyword evidence="1" id="KW-1133">Transmembrane helix</keyword>
<organism evidence="2 3">
    <name type="scientific">Natranaerobius trueperi</name>
    <dbReference type="NCBI Taxonomy" id="759412"/>
    <lineage>
        <taxon>Bacteria</taxon>
        <taxon>Bacillati</taxon>
        <taxon>Bacillota</taxon>
        <taxon>Clostridia</taxon>
        <taxon>Natranaerobiales</taxon>
        <taxon>Natranaerobiaceae</taxon>
        <taxon>Natranaerobius</taxon>
    </lineage>
</organism>